<organism evidence="8 9">
    <name type="scientific">Dendrobium thyrsiflorum</name>
    <name type="common">Pinecone-like raceme dendrobium</name>
    <name type="synonym">Orchid</name>
    <dbReference type="NCBI Taxonomy" id="117978"/>
    <lineage>
        <taxon>Eukaryota</taxon>
        <taxon>Viridiplantae</taxon>
        <taxon>Streptophyta</taxon>
        <taxon>Embryophyta</taxon>
        <taxon>Tracheophyta</taxon>
        <taxon>Spermatophyta</taxon>
        <taxon>Magnoliopsida</taxon>
        <taxon>Liliopsida</taxon>
        <taxon>Asparagales</taxon>
        <taxon>Orchidaceae</taxon>
        <taxon>Epidendroideae</taxon>
        <taxon>Malaxideae</taxon>
        <taxon>Dendrobiinae</taxon>
        <taxon>Dendrobium</taxon>
    </lineage>
</organism>
<keyword evidence="9" id="KW-1185">Reference proteome</keyword>
<dbReference type="GO" id="GO:0006325">
    <property type="term" value="P:chromatin organization"/>
    <property type="evidence" value="ECO:0007669"/>
    <property type="project" value="UniProtKB-KW"/>
</dbReference>
<comment type="pathway">
    <text evidence="6">Protein modification; protein ubiquitination.</text>
</comment>
<protein>
    <recommendedName>
        <fullName evidence="6">E3 ubiquitin protein ligase</fullName>
        <ecNumber evidence="6">2.3.2.27</ecNumber>
    </recommendedName>
</protein>
<name>A0ABD0VFN1_DENTH</name>
<proteinExistence type="inferred from homology"/>
<dbReference type="Proteomes" id="UP001552299">
    <property type="component" value="Unassembled WGS sequence"/>
</dbReference>
<accession>A0ABD0VFN1</accession>
<dbReference type="EMBL" id="JANQDX010000006">
    <property type="protein sequence ID" value="KAL0923755.1"/>
    <property type="molecule type" value="Genomic_DNA"/>
</dbReference>
<reference evidence="8 9" key="1">
    <citation type="journal article" date="2024" name="Plant Biotechnol. J.">
        <title>Dendrobium thyrsiflorum genome and its molecular insights into genes involved in important horticultural traits.</title>
        <authorList>
            <person name="Chen B."/>
            <person name="Wang J.Y."/>
            <person name="Zheng P.J."/>
            <person name="Li K.L."/>
            <person name="Liang Y.M."/>
            <person name="Chen X.F."/>
            <person name="Zhang C."/>
            <person name="Zhao X."/>
            <person name="He X."/>
            <person name="Zhang G.Q."/>
            <person name="Liu Z.J."/>
            <person name="Xu Q."/>
        </authorList>
    </citation>
    <scope>NUCLEOTIDE SEQUENCE [LARGE SCALE GENOMIC DNA]</scope>
    <source>
        <strain evidence="8">GZMU011</strain>
    </source>
</reference>
<keyword evidence="6" id="KW-0808">Transferase</keyword>
<comment type="caution">
    <text evidence="8">The sequence shown here is derived from an EMBL/GenBank/DDBJ whole genome shotgun (WGS) entry which is preliminary data.</text>
</comment>
<comment type="subcellular location">
    <subcellularLocation>
        <location evidence="1 6">Nucleus</location>
    </subcellularLocation>
</comment>
<keyword evidence="5 6" id="KW-0539">Nucleus</keyword>
<dbReference type="PANTHER" id="PTHR23163:SF0">
    <property type="entry name" value="E3 UBIQUITIN-PROTEIN LIGASE BRE1"/>
    <property type="match status" value="1"/>
</dbReference>
<dbReference type="EC" id="2.3.2.27" evidence="6"/>
<keyword evidence="3 6" id="KW-0863">Zinc-finger</keyword>
<keyword evidence="6 7" id="KW-0175">Coiled coil</keyword>
<evidence type="ECO:0000313" key="9">
    <source>
        <dbReference type="Proteomes" id="UP001552299"/>
    </source>
</evidence>
<evidence type="ECO:0000256" key="7">
    <source>
        <dbReference type="SAM" id="Coils"/>
    </source>
</evidence>
<feature type="coiled-coil region" evidence="7">
    <location>
        <begin position="65"/>
        <end position="92"/>
    </location>
</feature>
<evidence type="ECO:0000256" key="5">
    <source>
        <dbReference type="ARBA" id="ARBA00023242"/>
    </source>
</evidence>
<sequence>MYALLFHSAFNSFALLASVAPGKTRSCRDRRTNGLPPTLPTLTASVAGGTLLFCTLDVAVLQYQNQKLFQQLEAQKAEYSLCEDKYNKLKKQQETYEGIVAVVNNSWEQLVTDLESRSISTNESAKTRRDLQGSQKLKDGAFIPIQDDFLSRLFETGATECCSYSDSAGQMESHTQLTSETIKNILQNIVSSINWTWHVREDASSSLQDTCSEDGVQLRKSVNDHRMEVRSLLLGVNDLHLKHRLLTNNTHNLRDMDAVLKADQKCLAGELASTMPELEESNSKLASLKAQSDGSNVAPILYSKLGNKQSGIDVARNEKEIQDMEAFLKEIQDLIKSRMEEIGNLQERRIENLKKLVNIQNVLVDIKSVSSSGVFLMLKEQLDKSKMEMNQFRISLKKLQVEKDNFLWHEKEVNMEANVAVISGKICEFSKSRIAELEEELPKFIHDWIAMETKVEETLRELGRKDIIAGFKELVSSLPKEMVAMQSELEKLKDSSSEIHCLRAQVQSLSALLQREVDKLQSMLDKSAGLLHEIKNLHLVVVDLRESEQELNLFLDMDIMESRDMEYKAWAHVQCLKSSLDEHNLESRVKDAIEAEARTQQRLATAEAKIADLRQNLELSVRQIVKSSENLTSKHEEGLVYLSEIESIGQAYEDLRTQNQQLLQEITERDEYNIKLLMESVKARQLHDVVCREVGNMDKKLQEADSLMHFYCLKALRFDEELKVCSDQVAKLADDGRQSSVALGNAQRRLSDAYTESQKLRNSLNEVQVQVERSRLEVTDILIELEKERFNKRRIDEGLEAMTIKATSLRSQTEGSVVLEELQQEISEYRGILKCHICHERQKENLKLGQVFYDL</sequence>
<gene>
    <name evidence="8" type="ORF">M5K25_007826</name>
</gene>
<comment type="catalytic activity">
    <reaction evidence="6">
        <text>S-ubiquitinyl-[E2 ubiquitin-conjugating enzyme]-L-cysteine + [acceptor protein]-L-lysine = [E2 ubiquitin-conjugating enzyme]-L-cysteine + N(6)-ubiquitinyl-[acceptor protein]-L-lysine.</text>
        <dbReference type="EC" id="2.3.2.27"/>
    </reaction>
</comment>
<comment type="similarity">
    <text evidence="6">Belongs to the BRE1 family.</text>
</comment>
<dbReference type="GO" id="GO:0061630">
    <property type="term" value="F:ubiquitin protein ligase activity"/>
    <property type="evidence" value="ECO:0007669"/>
    <property type="project" value="UniProtKB-EC"/>
</dbReference>
<evidence type="ECO:0000313" key="8">
    <source>
        <dbReference type="EMBL" id="KAL0923755.1"/>
    </source>
</evidence>
<dbReference type="GO" id="GO:0005634">
    <property type="term" value="C:nucleus"/>
    <property type="evidence" value="ECO:0007669"/>
    <property type="project" value="UniProtKB-SubCell"/>
</dbReference>
<dbReference type="GO" id="GO:0016567">
    <property type="term" value="P:protein ubiquitination"/>
    <property type="evidence" value="ECO:0007669"/>
    <property type="project" value="UniProtKB-UniRule"/>
</dbReference>
<keyword evidence="2 6" id="KW-0479">Metal-binding</keyword>
<dbReference type="InterPro" id="IPR013956">
    <property type="entry name" value="E3_ubiquit_lig_Bre1"/>
</dbReference>
<keyword evidence="6" id="KW-0156">Chromatin regulator</keyword>
<keyword evidence="4 6" id="KW-0862">Zinc</keyword>
<evidence type="ECO:0000256" key="4">
    <source>
        <dbReference type="ARBA" id="ARBA00022833"/>
    </source>
</evidence>
<feature type="coiled-coil region" evidence="7">
    <location>
        <begin position="589"/>
        <end position="665"/>
    </location>
</feature>
<evidence type="ECO:0000256" key="3">
    <source>
        <dbReference type="ARBA" id="ARBA00022771"/>
    </source>
</evidence>
<evidence type="ECO:0000256" key="6">
    <source>
        <dbReference type="RuleBase" id="RU365038"/>
    </source>
</evidence>
<keyword evidence="6" id="KW-0833">Ubl conjugation pathway</keyword>
<dbReference type="GO" id="GO:0008270">
    <property type="term" value="F:zinc ion binding"/>
    <property type="evidence" value="ECO:0007669"/>
    <property type="project" value="UniProtKB-KW"/>
</dbReference>
<feature type="coiled-coil region" evidence="7">
    <location>
        <begin position="314"/>
        <end position="348"/>
    </location>
</feature>
<evidence type="ECO:0000256" key="1">
    <source>
        <dbReference type="ARBA" id="ARBA00004123"/>
    </source>
</evidence>
<evidence type="ECO:0000256" key="2">
    <source>
        <dbReference type="ARBA" id="ARBA00022723"/>
    </source>
</evidence>
<dbReference type="AlphaFoldDB" id="A0ABD0VFN1"/>
<dbReference type="PANTHER" id="PTHR23163">
    <property type="entry name" value="RING FINGER PROTEIN-RELATED"/>
    <property type="match status" value="1"/>
</dbReference>